<dbReference type="GeneID" id="96299900"/>
<keyword evidence="4" id="KW-1185">Reference proteome</keyword>
<evidence type="ECO:0000259" key="2">
    <source>
        <dbReference type="Pfam" id="PF00582"/>
    </source>
</evidence>
<reference evidence="4" key="1">
    <citation type="submission" date="2016-10" db="EMBL/GenBank/DDBJ databases">
        <authorList>
            <person name="Varghese N."/>
            <person name="Submissions S."/>
        </authorList>
    </citation>
    <scope>NUCLEOTIDE SEQUENCE [LARGE SCALE GENOMIC DNA]</scope>
    <source>
        <strain evidence="4">CGMCC 4.2126</strain>
    </source>
</reference>
<dbReference type="RefSeq" id="WP_093888647.1">
    <property type="nucleotide sequence ID" value="NZ_FOQY01000013.1"/>
</dbReference>
<dbReference type="Proteomes" id="UP000199111">
    <property type="component" value="Unassembled WGS sequence"/>
</dbReference>
<evidence type="ECO:0000256" key="1">
    <source>
        <dbReference type="ARBA" id="ARBA00008791"/>
    </source>
</evidence>
<dbReference type="EMBL" id="FOQY01000013">
    <property type="protein sequence ID" value="SFJ88933.1"/>
    <property type="molecule type" value="Genomic_DNA"/>
</dbReference>
<gene>
    <name evidence="3" type="ORF">SAMN05216275_113180</name>
</gene>
<sequence>MILVGVDGSSAALEAVSWAVGEARLRGAGLRLVHVMPGWPLEMSEDAPYADAGRWMRDGAASMLTDAVERARAEDGRVDVESQLLPGDPRLVLIEATKEADLLVVGSHGLGGFSGMLLGSVALDVAGHTSCPVAVVRNLPAQARGEVVVGVDGSPAGTAAVGFAFAEASLRGADLRAVHAWSRPVAGCGPFALESAQETAGGERRLLAEALAGWSERYPDVKVTEQVEHMHPVEALKNASAHADLLVVGSRGRGGLAGLLLGSVSHALLHHAACPLIVAPAPATPRHT</sequence>
<dbReference type="PANTHER" id="PTHR46268">
    <property type="entry name" value="STRESS RESPONSE PROTEIN NHAX"/>
    <property type="match status" value="1"/>
</dbReference>
<feature type="domain" description="UspA" evidence="2">
    <location>
        <begin position="2"/>
        <end position="137"/>
    </location>
</feature>
<dbReference type="InterPro" id="IPR006016">
    <property type="entry name" value="UspA"/>
</dbReference>
<dbReference type="PANTHER" id="PTHR46268:SF6">
    <property type="entry name" value="UNIVERSAL STRESS PROTEIN UP12"/>
    <property type="match status" value="1"/>
</dbReference>
<feature type="domain" description="UspA" evidence="2">
    <location>
        <begin position="147"/>
        <end position="279"/>
    </location>
</feature>
<comment type="similarity">
    <text evidence="1">Belongs to the universal stress protein A family.</text>
</comment>
<dbReference type="Gene3D" id="3.40.50.620">
    <property type="entry name" value="HUPs"/>
    <property type="match status" value="2"/>
</dbReference>
<accession>A0A1I3V1X1</accession>
<dbReference type="SUPFAM" id="SSF52402">
    <property type="entry name" value="Adenine nucleotide alpha hydrolases-like"/>
    <property type="match status" value="2"/>
</dbReference>
<proteinExistence type="inferred from homology"/>
<name>A0A1I3V1X1_9ACTN</name>
<evidence type="ECO:0000313" key="4">
    <source>
        <dbReference type="Proteomes" id="UP000199111"/>
    </source>
</evidence>
<dbReference type="AlphaFoldDB" id="A0A1I3V1X1"/>
<dbReference type="Pfam" id="PF00582">
    <property type="entry name" value="Usp"/>
    <property type="match status" value="2"/>
</dbReference>
<dbReference type="PRINTS" id="PR01438">
    <property type="entry name" value="UNVRSLSTRESS"/>
</dbReference>
<dbReference type="InterPro" id="IPR006015">
    <property type="entry name" value="Universal_stress_UspA"/>
</dbReference>
<dbReference type="InterPro" id="IPR014729">
    <property type="entry name" value="Rossmann-like_a/b/a_fold"/>
</dbReference>
<evidence type="ECO:0000313" key="3">
    <source>
        <dbReference type="EMBL" id="SFJ88933.1"/>
    </source>
</evidence>
<protein>
    <submittedName>
        <fullName evidence="3">Nucleotide-binding universal stress protein, UspA family</fullName>
    </submittedName>
</protein>
<organism evidence="3 4">
    <name type="scientific">Streptosporangium canum</name>
    <dbReference type="NCBI Taxonomy" id="324952"/>
    <lineage>
        <taxon>Bacteria</taxon>
        <taxon>Bacillati</taxon>
        <taxon>Actinomycetota</taxon>
        <taxon>Actinomycetes</taxon>
        <taxon>Streptosporangiales</taxon>
        <taxon>Streptosporangiaceae</taxon>
        <taxon>Streptosporangium</taxon>
    </lineage>
</organism>